<dbReference type="InterPro" id="IPR007412">
    <property type="entry name" value="FlgM"/>
</dbReference>
<organism evidence="11 12">
    <name type="scientific">Stratiformator vulcanicus</name>
    <dbReference type="NCBI Taxonomy" id="2527980"/>
    <lineage>
        <taxon>Bacteria</taxon>
        <taxon>Pseudomonadati</taxon>
        <taxon>Planctomycetota</taxon>
        <taxon>Planctomycetia</taxon>
        <taxon>Planctomycetales</taxon>
        <taxon>Planctomycetaceae</taxon>
        <taxon>Stratiformator</taxon>
    </lineage>
</organism>
<dbReference type="GO" id="GO:0044781">
    <property type="term" value="P:bacterial-type flagellum organization"/>
    <property type="evidence" value="ECO:0007669"/>
    <property type="project" value="UniProtKB-KW"/>
</dbReference>
<keyword evidence="12" id="KW-1185">Reference proteome</keyword>
<evidence type="ECO:0000256" key="8">
    <source>
        <dbReference type="ARBA" id="ARBA00030117"/>
    </source>
</evidence>
<keyword evidence="5" id="KW-0805">Transcription regulation</keyword>
<sequence>MEVNGVGGQVPLQSVRRPAEGTRTAAQSDVDRMAPQDQVEISATARELAELDTTDPVRAERLSQIRAAIDDGTYENPARLEAAVERMIDDIERES</sequence>
<evidence type="ECO:0000256" key="3">
    <source>
        <dbReference type="ARBA" id="ARBA00022491"/>
    </source>
</evidence>
<dbReference type="InterPro" id="IPR035890">
    <property type="entry name" value="Anti-sigma-28_factor_FlgM_sf"/>
</dbReference>
<protein>
    <recommendedName>
        <fullName evidence="2">Negative regulator of flagellin synthesis</fullName>
    </recommendedName>
    <alternativeName>
        <fullName evidence="8">Anti-sigma-28 factor</fullName>
    </alternativeName>
</protein>
<evidence type="ECO:0000313" key="12">
    <source>
        <dbReference type="Proteomes" id="UP000317318"/>
    </source>
</evidence>
<evidence type="ECO:0000259" key="10">
    <source>
        <dbReference type="Pfam" id="PF04316"/>
    </source>
</evidence>
<dbReference type="RefSeq" id="WP_310820749.1">
    <property type="nucleotide sequence ID" value="NZ_CP036268.1"/>
</dbReference>
<accession>A0A517R630</accession>
<feature type="region of interest" description="Disordered" evidence="9">
    <location>
        <begin position="1"/>
        <end position="32"/>
    </location>
</feature>
<evidence type="ECO:0000256" key="2">
    <source>
        <dbReference type="ARBA" id="ARBA00017823"/>
    </source>
</evidence>
<keyword evidence="6" id="KW-0804">Transcription</keyword>
<name>A0A517R630_9PLAN</name>
<comment type="function">
    <text evidence="7">Responsible for the coupling of flagellin expression to flagellar assembly by preventing expression of the flagellin genes when a component of the middle class of proteins is defective. It negatively regulates flagellar genes by inhibiting the activity of FliA by directly binding to FliA.</text>
</comment>
<dbReference type="GO" id="GO:0045892">
    <property type="term" value="P:negative regulation of DNA-templated transcription"/>
    <property type="evidence" value="ECO:0007669"/>
    <property type="project" value="InterPro"/>
</dbReference>
<evidence type="ECO:0000256" key="5">
    <source>
        <dbReference type="ARBA" id="ARBA00023015"/>
    </source>
</evidence>
<dbReference type="InterPro" id="IPR031316">
    <property type="entry name" value="FlgM_C"/>
</dbReference>
<evidence type="ECO:0000256" key="9">
    <source>
        <dbReference type="SAM" id="MobiDB-lite"/>
    </source>
</evidence>
<keyword evidence="4" id="KW-1005">Bacterial flagellum biogenesis</keyword>
<comment type="similarity">
    <text evidence="1">Belongs to the FlgM family.</text>
</comment>
<dbReference type="KEGG" id="svp:Pan189_37250"/>
<dbReference type="EMBL" id="CP036268">
    <property type="protein sequence ID" value="QDT39319.1"/>
    <property type="molecule type" value="Genomic_DNA"/>
</dbReference>
<evidence type="ECO:0000256" key="1">
    <source>
        <dbReference type="ARBA" id="ARBA00005322"/>
    </source>
</evidence>
<dbReference type="SUPFAM" id="SSF101498">
    <property type="entry name" value="Anti-sigma factor FlgM"/>
    <property type="match status" value="1"/>
</dbReference>
<evidence type="ECO:0000256" key="7">
    <source>
        <dbReference type="ARBA" id="ARBA00024739"/>
    </source>
</evidence>
<evidence type="ECO:0000313" key="11">
    <source>
        <dbReference type="EMBL" id="QDT39319.1"/>
    </source>
</evidence>
<dbReference type="Pfam" id="PF04316">
    <property type="entry name" value="FlgM"/>
    <property type="match status" value="1"/>
</dbReference>
<dbReference type="AlphaFoldDB" id="A0A517R630"/>
<evidence type="ECO:0000256" key="4">
    <source>
        <dbReference type="ARBA" id="ARBA00022795"/>
    </source>
</evidence>
<gene>
    <name evidence="11" type="ORF">Pan189_37250</name>
</gene>
<proteinExistence type="inferred from homology"/>
<evidence type="ECO:0000256" key="6">
    <source>
        <dbReference type="ARBA" id="ARBA00023163"/>
    </source>
</evidence>
<dbReference type="Proteomes" id="UP000317318">
    <property type="component" value="Chromosome"/>
</dbReference>
<reference evidence="11 12" key="1">
    <citation type="submission" date="2019-02" db="EMBL/GenBank/DDBJ databases">
        <title>Deep-cultivation of Planctomycetes and their phenomic and genomic characterization uncovers novel biology.</title>
        <authorList>
            <person name="Wiegand S."/>
            <person name="Jogler M."/>
            <person name="Boedeker C."/>
            <person name="Pinto D."/>
            <person name="Vollmers J."/>
            <person name="Rivas-Marin E."/>
            <person name="Kohn T."/>
            <person name="Peeters S.H."/>
            <person name="Heuer A."/>
            <person name="Rast P."/>
            <person name="Oberbeckmann S."/>
            <person name="Bunk B."/>
            <person name="Jeske O."/>
            <person name="Meyerdierks A."/>
            <person name="Storesund J.E."/>
            <person name="Kallscheuer N."/>
            <person name="Luecker S."/>
            <person name="Lage O.M."/>
            <person name="Pohl T."/>
            <person name="Merkel B.J."/>
            <person name="Hornburger P."/>
            <person name="Mueller R.-W."/>
            <person name="Bruemmer F."/>
            <person name="Labrenz M."/>
            <person name="Spormann A.M."/>
            <person name="Op den Camp H."/>
            <person name="Overmann J."/>
            <person name="Amann R."/>
            <person name="Jetten M.S.M."/>
            <person name="Mascher T."/>
            <person name="Medema M.H."/>
            <person name="Devos D.P."/>
            <person name="Kaster A.-K."/>
            <person name="Ovreas L."/>
            <person name="Rohde M."/>
            <person name="Galperin M.Y."/>
            <person name="Jogler C."/>
        </authorList>
    </citation>
    <scope>NUCLEOTIDE SEQUENCE [LARGE SCALE GENOMIC DNA]</scope>
    <source>
        <strain evidence="11 12">Pan189</strain>
    </source>
</reference>
<keyword evidence="3" id="KW-0678">Repressor</keyword>
<feature type="domain" description="Anti-sigma-28 factor FlgM C-terminal" evidence="10">
    <location>
        <begin position="37"/>
        <end position="76"/>
    </location>
</feature>
<dbReference type="NCBIfam" id="TIGR03824">
    <property type="entry name" value="FlgM_jcvi"/>
    <property type="match status" value="1"/>
</dbReference>